<proteinExistence type="predicted"/>
<evidence type="ECO:0000313" key="2">
    <source>
        <dbReference type="Proteomes" id="UP000033556"/>
    </source>
</evidence>
<reference evidence="1 2" key="1">
    <citation type="submission" date="2015-01" db="EMBL/GenBank/DDBJ databases">
        <title>Genome Sequencing of Rickettsiales.</title>
        <authorList>
            <person name="Daugherty S.C."/>
            <person name="Su Q."/>
            <person name="Abolude K."/>
            <person name="Beier-Sexton M."/>
            <person name="Carlyon J.A."/>
            <person name="Carter R."/>
            <person name="Day N.P."/>
            <person name="Dumler S.J."/>
            <person name="Dyachenko V."/>
            <person name="Godinez A."/>
            <person name="Kurtti T.J."/>
            <person name="Lichay M."/>
            <person name="Mullins K.E."/>
            <person name="Ott S."/>
            <person name="Pappas-Brown V."/>
            <person name="Paris D.H."/>
            <person name="Patel P."/>
            <person name="Richards A.L."/>
            <person name="Sadzewicz L."/>
            <person name="Sears K."/>
            <person name="Seidman D."/>
            <person name="Sengamalay N."/>
            <person name="Stenos J."/>
            <person name="Tallon L.J."/>
            <person name="Vincent G."/>
            <person name="Fraser C.M."/>
            <person name="Munderloh U."/>
            <person name="Dunning-Hotopp J.C."/>
        </authorList>
    </citation>
    <scope>NUCLEOTIDE SEQUENCE [LARGE SCALE GENOMIC DNA]</scope>
    <source>
        <strain evidence="1 2">Ac/Pa</strain>
    </source>
</reference>
<organism evidence="1 2">
    <name type="scientific">Rickettsia amblyommatis str. Ac/Pa</name>
    <dbReference type="NCBI Taxonomy" id="1359164"/>
    <lineage>
        <taxon>Bacteria</taxon>
        <taxon>Pseudomonadati</taxon>
        <taxon>Pseudomonadota</taxon>
        <taxon>Alphaproteobacteria</taxon>
        <taxon>Rickettsiales</taxon>
        <taxon>Rickettsiaceae</taxon>
        <taxon>Rickettsieae</taxon>
        <taxon>Rickettsia</taxon>
        <taxon>spotted fever group</taxon>
    </lineage>
</organism>
<evidence type="ECO:0000313" key="1">
    <source>
        <dbReference type="EMBL" id="KJV62316.1"/>
    </source>
</evidence>
<dbReference type="AlphaFoldDB" id="A0A0F3N3H5"/>
<name>A0A0F3N3H5_RICAM</name>
<protein>
    <submittedName>
        <fullName evidence="1">Uncharacterized protein</fullName>
    </submittedName>
</protein>
<dbReference type="RefSeq" id="WP_264357816.1">
    <property type="nucleotide sequence ID" value="NZ_LANR01000001.1"/>
</dbReference>
<dbReference type="Proteomes" id="UP000033556">
    <property type="component" value="Unassembled WGS sequence"/>
</dbReference>
<dbReference type="EMBL" id="LANR01000001">
    <property type="protein sequence ID" value="KJV62316.1"/>
    <property type="molecule type" value="Genomic_DNA"/>
</dbReference>
<sequence>MVKLLIIYGADHRDKKLIELVLDDKPELKSFFKPCNSVSK</sequence>
<keyword evidence="2" id="KW-1185">Reference proteome</keyword>
<accession>A0A0F3N3H5</accession>
<dbReference type="PATRIC" id="fig|1359164.3.peg.1325"/>
<comment type="caution">
    <text evidence="1">The sequence shown here is derived from an EMBL/GenBank/DDBJ whole genome shotgun (WGS) entry which is preliminary data.</text>
</comment>
<gene>
    <name evidence="1" type="ORF">APHACPA_1340</name>
</gene>